<keyword evidence="13" id="KW-1133">Transmembrane helix</keyword>
<sequence>MALAGKAAGNVIWATCGGGGVEVGIRFLDSEAAFFVLLLSPYILRLPLLVVAILPFLRAAYIHIPFAIATLHRTSLFSFASAPIAAAFVSTLAHAFPICGLGVSVATDGTFCQTDVFAATHSPAFSSSSNPSSSHGHGTGSSFWSHGCSTSSSAYSHGSRRKEKDGKEATKRWGDRPVLLVLGIKLGIEGVNPVRYETIKPLYTFPQSVGIAGGCPSSSCYFVGAQGDGLFYLDPHHSRPSVPLRPFLGESLVSAHGRPSSSSTTSSRPSDRRSPSPEAYVRGGYMSPESGGAGAGHSPMTEDELILRPRSAAPDDADEPACHPAGGPLTPAEAFYARVLVG</sequence>
<dbReference type="GO" id="GO:0000045">
    <property type="term" value="P:autophagosome assembly"/>
    <property type="evidence" value="ECO:0007669"/>
    <property type="project" value="TreeGrafter"/>
</dbReference>
<evidence type="ECO:0000256" key="3">
    <source>
        <dbReference type="ARBA" id="ARBA00022448"/>
    </source>
</evidence>
<dbReference type="AlphaFoldDB" id="A0AAD6WKR5"/>
<dbReference type="GO" id="GO:0000423">
    <property type="term" value="P:mitophagy"/>
    <property type="evidence" value="ECO:0007669"/>
    <property type="project" value="TreeGrafter"/>
</dbReference>
<comment type="catalytic activity">
    <reaction evidence="10">
        <text>[protein]-C-terminal L-amino acid-glycyl-phosphatidylethanolamide + H2O = [protein]-C-terminal L-amino acid-glycine + a 1,2-diacyl-sn-glycero-3-phosphoethanolamine</text>
        <dbReference type="Rhea" id="RHEA:67548"/>
        <dbReference type="Rhea" id="RHEA-COMP:17323"/>
        <dbReference type="Rhea" id="RHEA-COMP:17324"/>
        <dbReference type="ChEBI" id="CHEBI:15377"/>
        <dbReference type="ChEBI" id="CHEBI:64612"/>
        <dbReference type="ChEBI" id="CHEBI:172940"/>
        <dbReference type="ChEBI" id="CHEBI:172941"/>
    </reaction>
    <physiologicalReaction direction="left-to-right" evidence="10">
        <dbReference type="Rhea" id="RHEA:67549"/>
    </physiologicalReaction>
</comment>
<evidence type="ECO:0000313" key="16">
    <source>
        <dbReference type="Proteomes" id="UP001218188"/>
    </source>
</evidence>
<protein>
    <recommendedName>
        <fullName evidence="11">Cysteine protease</fullName>
        <ecNumber evidence="11">3.4.22.-</ecNumber>
    </recommendedName>
</protein>
<comment type="similarity">
    <text evidence="2 11">Belongs to the peptidase C54 family.</text>
</comment>
<dbReference type="GO" id="GO:0035973">
    <property type="term" value="P:aggrephagy"/>
    <property type="evidence" value="ECO:0007669"/>
    <property type="project" value="TreeGrafter"/>
</dbReference>
<evidence type="ECO:0000256" key="1">
    <source>
        <dbReference type="ARBA" id="ARBA00004329"/>
    </source>
</evidence>
<dbReference type="InterPro" id="IPR038765">
    <property type="entry name" value="Papain-like_cys_pep_sf"/>
</dbReference>
<keyword evidence="13" id="KW-0812">Transmembrane</keyword>
<dbReference type="EC" id="3.4.22.-" evidence="11"/>
<dbReference type="PANTHER" id="PTHR22624:SF49">
    <property type="entry name" value="CYSTEINE PROTEASE"/>
    <property type="match status" value="1"/>
</dbReference>
<evidence type="ECO:0000256" key="2">
    <source>
        <dbReference type="ARBA" id="ARBA00010958"/>
    </source>
</evidence>
<evidence type="ECO:0000256" key="8">
    <source>
        <dbReference type="ARBA" id="ARBA00022927"/>
    </source>
</evidence>
<dbReference type="EMBL" id="JARJCM010000842">
    <property type="protein sequence ID" value="KAJ7015817.1"/>
    <property type="molecule type" value="Genomic_DNA"/>
</dbReference>
<dbReference type="GO" id="GO:0000407">
    <property type="term" value="C:phagophore assembly site"/>
    <property type="evidence" value="ECO:0007669"/>
    <property type="project" value="UniProtKB-SubCell"/>
</dbReference>
<keyword evidence="5 11" id="KW-0645">Protease</keyword>
<keyword evidence="3" id="KW-0813">Transport</keyword>
<evidence type="ECO:0000256" key="6">
    <source>
        <dbReference type="ARBA" id="ARBA00022801"/>
    </source>
</evidence>
<comment type="function">
    <text evidence="11">Required for selective autophagic degradation of the nucleus (nucleophagy) as well as for mitophagy which contributes to regulate mitochondrial quantity and quality by eliminating the mitochondria to a basal level to fulfill cellular energy requirements and preventing excess ROS production.</text>
</comment>
<reference evidence="15" key="1">
    <citation type="submission" date="2023-03" db="EMBL/GenBank/DDBJ databases">
        <title>Massive genome expansion in bonnet fungi (Mycena s.s.) driven by repeated elements and novel gene families across ecological guilds.</title>
        <authorList>
            <consortium name="Lawrence Berkeley National Laboratory"/>
            <person name="Harder C.B."/>
            <person name="Miyauchi S."/>
            <person name="Viragh M."/>
            <person name="Kuo A."/>
            <person name="Thoen E."/>
            <person name="Andreopoulos B."/>
            <person name="Lu D."/>
            <person name="Skrede I."/>
            <person name="Drula E."/>
            <person name="Henrissat B."/>
            <person name="Morin E."/>
            <person name="Kohler A."/>
            <person name="Barry K."/>
            <person name="LaButti K."/>
            <person name="Morin E."/>
            <person name="Salamov A."/>
            <person name="Lipzen A."/>
            <person name="Mereny Z."/>
            <person name="Hegedus B."/>
            <person name="Baldrian P."/>
            <person name="Stursova M."/>
            <person name="Weitz H."/>
            <person name="Taylor A."/>
            <person name="Grigoriev I.V."/>
            <person name="Nagy L.G."/>
            <person name="Martin F."/>
            <person name="Kauserud H."/>
        </authorList>
    </citation>
    <scope>NUCLEOTIDE SEQUENCE</scope>
    <source>
        <strain evidence="15">CBHHK200</strain>
    </source>
</reference>
<keyword evidence="13" id="KW-0472">Membrane</keyword>
<dbReference type="SUPFAM" id="SSF54001">
    <property type="entry name" value="Cysteine proteinases"/>
    <property type="match status" value="1"/>
</dbReference>
<evidence type="ECO:0000256" key="10">
    <source>
        <dbReference type="ARBA" id="ARBA00029362"/>
    </source>
</evidence>
<keyword evidence="6 11" id="KW-0378">Hydrolase</keyword>
<evidence type="ECO:0000256" key="7">
    <source>
        <dbReference type="ARBA" id="ARBA00022807"/>
    </source>
</evidence>
<evidence type="ECO:0000256" key="12">
    <source>
        <dbReference type="SAM" id="MobiDB-lite"/>
    </source>
</evidence>
<evidence type="ECO:0000259" key="14">
    <source>
        <dbReference type="Pfam" id="PF03416"/>
    </source>
</evidence>
<keyword evidence="7" id="KW-0788">Thiol protease</keyword>
<proteinExistence type="inferred from homology"/>
<dbReference type="GO" id="GO:0015031">
    <property type="term" value="P:protein transport"/>
    <property type="evidence" value="ECO:0007669"/>
    <property type="project" value="UniProtKB-KW"/>
</dbReference>
<evidence type="ECO:0000256" key="13">
    <source>
        <dbReference type="SAM" id="Phobius"/>
    </source>
</evidence>
<dbReference type="GO" id="GO:0019786">
    <property type="term" value="F:protein-phosphatidylethanolamide deconjugating activity"/>
    <property type="evidence" value="ECO:0007669"/>
    <property type="project" value="InterPro"/>
</dbReference>
<dbReference type="InterPro" id="IPR046792">
    <property type="entry name" value="Peptidase_C54_cat"/>
</dbReference>
<evidence type="ECO:0000256" key="5">
    <source>
        <dbReference type="ARBA" id="ARBA00022670"/>
    </source>
</evidence>
<comment type="caution">
    <text evidence="15">The sequence shown here is derived from an EMBL/GenBank/DDBJ whole genome shotgun (WGS) entry which is preliminary data.</text>
</comment>
<evidence type="ECO:0000256" key="9">
    <source>
        <dbReference type="ARBA" id="ARBA00023006"/>
    </source>
</evidence>
<evidence type="ECO:0000256" key="11">
    <source>
        <dbReference type="RuleBase" id="RU363115"/>
    </source>
</evidence>
<dbReference type="GO" id="GO:0034727">
    <property type="term" value="P:piecemeal microautophagy of the nucleus"/>
    <property type="evidence" value="ECO:0007669"/>
    <property type="project" value="TreeGrafter"/>
</dbReference>
<feature type="domain" description="Peptidase C54 catalytic" evidence="14">
    <location>
        <begin position="85"/>
        <end position="251"/>
    </location>
</feature>
<comment type="subcellular location">
    <subcellularLocation>
        <location evidence="11">Nucleus</location>
    </subcellularLocation>
    <subcellularLocation>
        <location evidence="11">Cytoplasm</location>
    </subcellularLocation>
    <subcellularLocation>
        <location evidence="1">Preautophagosomal structure</location>
    </subcellularLocation>
</comment>
<keyword evidence="16" id="KW-1185">Reference proteome</keyword>
<keyword evidence="8" id="KW-0653">Protein transport</keyword>
<keyword evidence="9" id="KW-0072">Autophagy</keyword>
<feature type="transmembrane region" description="Helical" evidence="13">
    <location>
        <begin position="42"/>
        <end position="64"/>
    </location>
</feature>
<dbReference type="GO" id="GO:0016485">
    <property type="term" value="P:protein processing"/>
    <property type="evidence" value="ECO:0007669"/>
    <property type="project" value="TreeGrafter"/>
</dbReference>
<dbReference type="InterPro" id="IPR005078">
    <property type="entry name" value="Peptidase_C54"/>
</dbReference>
<evidence type="ECO:0000256" key="4">
    <source>
        <dbReference type="ARBA" id="ARBA00022490"/>
    </source>
</evidence>
<name>A0AAD6WKR5_9AGAR</name>
<organism evidence="15 16">
    <name type="scientific">Mycena alexandri</name>
    <dbReference type="NCBI Taxonomy" id="1745969"/>
    <lineage>
        <taxon>Eukaryota</taxon>
        <taxon>Fungi</taxon>
        <taxon>Dikarya</taxon>
        <taxon>Basidiomycota</taxon>
        <taxon>Agaricomycotina</taxon>
        <taxon>Agaricomycetes</taxon>
        <taxon>Agaricomycetidae</taxon>
        <taxon>Agaricales</taxon>
        <taxon>Marasmiineae</taxon>
        <taxon>Mycenaceae</taxon>
        <taxon>Mycena</taxon>
    </lineage>
</organism>
<feature type="region of interest" description="Disordered" evidence="12">
    <location>
        <begin position="253"/>
        <end position="329"/>
    </location>
</feature>
<dbReference type="GO" id="GO:0004197">
    <property type="term" value="F:cysteine-type endopeptidase activity"/>
    <property type="evidence" value="ECO:0007669"/>
    <property type="project" value="TreeGrafter"/>
</dbReference>
<dbReference type="GO" id="GO:0005634">
    <property type="term" value="C:nucleus"/>
    <property type="evidence" value="ECO:0007669"/>
    <property type="project" value="UniProtKB-SubCell"/>
</dbReference>
<gene>
    <name evidence="15" type="ORF">C8F04DRAFT_1284659</name>
</gene>
<feature type="compositionally biased region" description="Low complexity" evidence="12">
    <location>
        <begin position="258"/>
        <end position="268"/>
    </location>
</feature>
<dbReference type="Pfam" id="PF03416">
    <property type="entry name" value="Peptidase_C54"/>
    <property type="match status" value="1"/>
</dbReference>
<dbReference type="Proteomes" id="UP001218188">
    <property type="component" value="Unassembled WGS sequence"/>
</dbReference>
<dbReference type="PANTHER" id="PTHR22624">
    <property type="entry name" value="CYSTEINE PROTEASE ATG4"/>
    <property type="match status" value="1"/>
</dbReference>
<evidence type="ECO:0000313" key="15">
    <source>
        <dbReference type="EMBL" id="KAJ7015817.1"/>
    </source>
</evidence>
<accession>A0AAD6WKR5</accession>
<keyword evidence="4 11" id="KW-0963">Cytoplasm</keyword>
<feature type="transmembrane region" description="Helical" evidence="13">
    <location>
        <begin position="76"/>
        <end position="96"/>
    </location>
</feature>
<keyword evidence="11" id="KW-0539">Nucleus</keyword>